<proteinExistence type="predicted"/>
<dbReference type="EMBL" id="JAUSWC010000004">
    <property type="protein sequence ID" value="MDQ0486384.1"/>
    <property type="molecule type" value="Genomic_DNA"/>
</dbReference>
<dbReference type="RefSeq" id="WP_028960550.1">
    <property type="nucleotide sequence ID" value="NZ_JAUSWC010000004.1"/>
</dbReference>
<gene>
    <name evidence="1" type="ORF">QO019_001219</name>
</gene>
<protein>
    <recommendedName>
        <fullName evidence="3">Secreted protein</fullName>
    </recommendedName>
</protein>
<keyword evidence="2" id="KW-1185">Reference proteome</keyword>
<sequence>MATQIITLVGVLIGALTSYFATTMTERTKLRHLMATRWDERKLDTYIEYVSCIKEIQRAAMDAGRARDEGEDASAALALMEEAENKRSVLFETFVLLSDEKAAAAAHAVNQRAWELLRAARLPSNGAAPLRSIPLVETLNVLHEAARSDLTITGNAPASR</sequence>
<reference evidence="1 2" key="1">
    <citation type="submission" date="2023-07" db="EMBL/GenBank/DDBJ databases">
        <title>Genomic Encyclopedia of Type Strains, Phase IV (KMG-IV): sequencing the most valuable type-strain genomes for metagenomic binning, comparative biology and taxonomic classification.</title>
        <authorList>
            <person name="Goeker M."/>
        </authorList>
    </citation>
    <scope>NUCLEOTIDE SEQUENCE [LARGE SCALE GENOMIC DNA]</scope>
    <source>
        <strain evidence="1 2">DSM 40573</strain>
    </source>
</reference>
<evidence type="ECO:0000313" key="1">
    <source>
        <dbReference type="EMBL" id="MDQ0486384.1"/>
    </source>
</evidence>
<evidence type="ECO:0000313" key="2">
    <source>
        <dbReference type="Proteomes" id="UP001236795"/>
    </source>
</evidence>
<comment type="caution">
    <text evidence="1">The sequence shown here is derived from an EMBL/GenBank/DDBJ whole genome shotgun (WGS) entry which is preliminary data.</text>
</comment>
<evidence type="ECO:0008006" key="3">
    <source>
        <dbReference type="Google" id="ProtNLM"/>
    </source>
</evidence>
<name>A0ABU0KDR6_9ACTN</name>
<dbReference type="Proteomes" id="UP001236795">
    <property type="component" value="Unassembled WGS sequence"/>
</dbReference>
<accession>A0ABU0KDR6</accession>
<organism evidence="1 2">
    <name type="scientific">Streptomyces thermodiastaticus</name>
    <dbReference type="NCBI Taxonomy" id="44061"/>
    <lineage>
        <taxon>Bacteria</taxon>
        <taxon>Bacillati</taxon>
        <taxon>Actinomycetota</taxon>
        <taxon>Actinomycetes</taxon>
        <taxon>Kitasatosporales</taxon>
        <taxon>Streptomycetaceae</taxon>
        <taxon>Streptomyces</taxon>
    </lineage>
</organism>